<name>A0A940N9L7_9PROT</name>
<dbReference type="AlphaFoldDB" id="A0A940N9L7"/>
<comment type="caution">
    <text evidence="3">The sequence shown here is derived from an EMBL/GenBank/DDBJ whole genome shotgun (WGS) entry which is preliminary data.</text>
</comment>
<dbReference type="PANTHER" id="PTHR42928:SF5">
    <property type="entry name" value="BLR1237 PROTEIN"/>
    <property type="match status" value="1"/>
</dbReference>
<evidence type="ECO:0000313" key="3">
    <source>
        <dbReference type="EMBL" id="MBP0496552.1"/>
    </source>
</evidence>
<keyword evidence="4" id="KW-1185">Reference proteome</keyword>
<dbReference type="Proteomes" id="UP000677537">
    <property type="component" value="Unassembled WGS sequence"/>
</dbReference>
<protein>
    <recommendedName>
        <fullName evidence="5">Tripartite tricarboxylate transporter substrate binding protein</fullName>
    </recommendedName>
</protein>
<comment type="similarity">
    <text evidence="1">Belongs to the UPF0065 (bug) family.</text>
</comment>
<evidence type="ECO:0008006" key="5">
    <source>
        <dbReference type="Google" id="ProtNLM"/>
    </source>
</evidence>
<evidence type="ECO:0000256" key="1">
    <source>
        <dbReference type="ARBA" id="ARBA00006987"/>
    </source>
</evidence>
<proteinExistence type="inferred from homology"/>
<organism evidence="3 4">
    <name type="scientific">Roseomonas indoligenes</name>
    <dbReference type="NCBI Taxonomy" id="2820811"/>
    <lineage>
        <taxon>Bacteria</taxon>
        <taxon>Pseudomonadati</taxon>
        <taxon>Pseudomonadota</taxon>
        <taxon>Alphaproteobacteria</taxon>
        <taxon>Acetobacterales</taxon>
        <taxon>Roseomonadaceae</taxon>
        <taxon>Roseomonas</taxon>
    </lineage>
</organism>
<dbReference type="PANTHER" id="PTHR42928">
    <property type="entry name" value="TRICARBOXYLATE-BINDING PROTEIN"/>
    <property type="match status" value="1"/>
</dbReference>
<dbReference type="Pfam" id="PF03401">
    <property type="entry name" value="TctC"/>
    <property type="match status" value="1"/>
</dbReference>
<sequence>MVARATGAKLVHIPYPGSAPALTDVLQGRVPLMFDVWNSLRPSVETGKLRVLGLGSRTRIEGAPPMEPIASIVPDFDISSFFGLVAPGGTPPAVVQGIAADVRAIMEQPDMARRPRGVRKFHQDRHGAVAARCSGERHRGRALRPMPSPSGTAGRA</sequence>
<dbReference type="Gene3D" id="3.40.190.10">
    <property type="entry name" value="Periplasmic binding protein-like II"/>
    <property type="match status" value="1"/>
</dbReference>
<dbReference type="InterPro" id="IPR042100">
    <property type="entry name" value="Bug_dom1"/>
</dbReference>
<reference evidence="3" key="1">
    <citation type="submission" date="2021-03" db="EMBL/GenBank/DDBJ databases">
        <authorList>
            <person name="So Y."/>
        </authorList>
    </citation>
    <scope>NUCLEOTIDE SEQUENCE</scope>
    <source>
        <strain evidence="3">SG15</strain>
    </source>
</reference>
<evidence type="ECO:0000313" key="4">
    <source>
        <dbReference type="Proteomes" id="UP000677537"/>
    </source>
</evidence>
<dbReference type="InterPro" id="IPR005064">
    <property type="entry name" value="BUG"/>
</dbReference>
<dbReference type="Gene3D" id="3.40.190.150">
    <property type="entry name" value="Bordetella uptake gene, domain 1"/>
    <property type="match status" value="1"/>
</dbReference>
<evidence type="ECO:0000256" key="2">
    <source>
        <dbReference type="SAM" id="MobiDB-lite"/>
    </source>
</evidence>
<dbReference type="EMBL" id="JAGIZA010000050">
    <property type="protein sequence ID" value="MBP0496552.1"/>
    <property type="molecule type" value="Genomic_DNA"/>
</dbReference>
<gene>
    <name evidence="3" type="ORF">J5Y10_27500</name>
</gene>
<feature type="region of interest" description="Disordered" evidence="2">
    <location>
        <begin position="134"/>
        <end position="156"/>
    </location>
</feature>
<accession>A0A940N9L7</accession>